<keyword evidence="3" id="KW-1185">Reference proteome</keyword>
<dbReference type="PANTHER" id="PTHR13621:SF2">
    <property type="entry name" value="PROLINE-RICH PROTEIN PRCC"/>
    <property type="match status" value="1"/>
</dbReference>
<reference evidence="2 3" key="1">
    <citation type="journal article" date="2023" name="G3 (Bethesda)">
        <title>A chromosome-level genome assembly of Zasmidium syzygii isolated from banana leaves.</title>
        <authorList>
            <person name="van Westerhoven A.C."/>
            <person name="Mehrabi R."/>
            <person name="Talebi R."/>
            <person name="Steentjes M.B.F."/>
            <person name="Corcolon B."/>
            <person name="Chong P.A."/>
            <person name="Kema G.H.J."/>
            <person name="Seidl M.F."/>
        </authorList>
    </citation>
    <scope>NUCLEOTIDE SEQUENCE [LARGE SCALE GENOMIC DNA]</scope>
    <source>
        <strain evidence="2 3">P124</strain>
    </source>
</reference>
<evidence type="ECO:0000313" key="2">
    <source>
        <dbReference type="EMBL" id="KAK4502932.1"/>
    </source>
</evidence>
<dbReference type="Pfam" id="PF10253">
    <property type="entry name" value="PRCC"/>
    <property type="match status" value="1"/>
</dbReference>
<feature type="region of interest" description="Disordered" evidence="1">
    <location>
        <begin position="337"/>
        <end position="362"/>
    </location>
</feature>
<evidence type="ECO:0000256" key="1">
    <source>
        <dbReference type="SAM" id="MobiDB-lite"/>
    </source>
</evidence>
<feature type="region of interest" description="Disordered" evidence="1">
    <location>
        <begin position="1"/>
        <end position="229"/>
    </location>
</feature>
<protein>
    <recommendedName>
        <fullName evidence="4">Mitotic checkpoint regulator, MAD2B-interacting-domain-containing protein</fullName>
    </recommendedName>
</protein>
<sequence>MALVDYSDSESETETKAEAPKQTTGAKPAFQKAAPGKIAVSLPTVRPEPGQKQDDSANGPPTKRARTGGAFSGINSFLPAPKKTGASGPKPGISLKTSSEAAFSRNPPPQASTEENEPVTSGNTELSLPQKTEPAEEPKLVGKNTRFLPLSVSSKKKKKPVNKPPPVSERTESASSGKHSDMAKAAATNVAMEKDPEPAHKPKRSLFSMNQDDQALPVSSSTGDYEPLIADEGRGYLPEEVQQTTTSQSSATLAPSNPNSLEAVAADMNLTPAQRRQLFGRHGGKDVNVAHFNLDSEYAANEQMRQAGEAVEHRAVKAVAPGKHSLQQLVNNARSQQEALEDKWGEGRRARGEGGSKYGWSG</sequence>
<dbReference type="InterPro" id="IPR018800">
    <property type="entry name" value="PRCC"/>
</dbReference>
<gene>
    <name evidence="2" type="ORF">PRZ48_006359</name>
</gene>
<proteinExistence type="predicted"/>
<accession>A0ABR0EN57</accession>
<dbReference type="PANTHER" id="PTHR13621">
    <property type="entry name" value="PROLINE-RICH PROTEIN PRCC"/>
    <property type="match status" value="1"/>
</dbReference>
<name>A0ABR0EN57_ZASCE</name>
<organism evidence="2 3">
    <name type="scientific">Zasmidium cellare</name>
    <name type="common">Wine cellar mold</name>
    <name type="synonym">Racodium cellare</name>
    <dbReference type="NCBI Taxonomy" id="395010"/>
    <lineage>
        <taxon>Eukaryota</taxon>
        <taxon>Fungi</taxon>
        <taxon>Dikarya</taxon>
        <taxon>Ascomycota</taxon>
        <taxon>Pezizomycotina</taxon>
        <taxon>Dothideomycetes</taxon>
        <taxon>Dothideomycetidae</taxon>
        <taxon>Mycosphaerellales</taxon>
        <taxon>Mycosphaerellaceae</taxon>
        <taxon>Zasmidium</taxon>
    </lineage>
</organism>
<comment type="caution">
    <text evidence="2">The sequence shown here is derived from an EMBL/GenBank/DDBJ whole genome shotgun (WGS) entry which is preliminary data.</text>
</comment>
<evidence type="ECO:0008006" key="4">
    <source>
        <dbReference type="Google" id="ProtNLM"/>
    </source>
</evidence>
<dbReference type="Proteomes" id="UP001305779">
    <property type="component" value="Unassembled WGS sequence"/>
</dbReference>
<feature type="compositionally biased region" description="Polar residues" evidence="1">
    <location>
        <begin position="207"/>
        <end position="223"/>
    </location>
</feature>
<feature type="compositionally biased region" description="Basic and acidic residues" evidence="1">
    <location>
        <begin position="340"/>
        <end position="354"/>
    </location>
</feature>
<dbReference type="EMBL" id="JAXOVC010000004">
    <property type="protein sequence ID" value="KAK4502932.1"/>
    <property type="molecule type" value="Genomic_DNA"/>
</dbReference>
<feature type="compositionally biased region" description="Polar residues" evidence="1">
    <location>
        <begin position="118"/>
        <end position="130"/>
    </location>
</feature>
<evidence type="ECO:0000313" key="3">
    <source>
        <dbReference type="Proteomes" id="UP001305779"/>
    </source>
</evidence>